<keyword evidence="1" id="KW-0862">Zinc</keyword>
<dbReference type="RefSeq" id="XP_062642734.1">
    <property type="nucleotide sequence ID" value="XM_062795808.1"/>
</dbReference>
<evidence type="ECO:0000259" key="3">
    <source>
        <dbReference type="PROSITE" id="PS50157"/>
    </source>
</evidence>
<evidence type="ECO:0000313" key="4">
    <source>
        <dbReference type="EMBL" id="KAK4118961.1"/>
    </source>
</evidence>
<sequence length="761" mass="88947">MRRSTFLDSFRNVQHLNLTKPNLQILYQSRRRADEDDELFSSAQFDDTREVGRKLQEERIRAWQSMRAFIETYKKRDFGQLWIALCRDDVEAKNAIQSYFRDYVENSRTSRLSLGEEEYETVQTITTTNTVIEHWKNLVAHADNTVLREKRREDPDNSRLWKLRWDPGKQTDRPVADISNYIRKNLAEKYGLIRESELTFKKVETTSDDLLVLLNTLWTRAEDVPCQPESRASLHFTLILAGFGFRPGSLLRICYNVKDLRLFVVRDPHHLGEMTLAATITVVHDKRHTADPRSQKPGIAHSTYGKSPATEILSVYIPSVYLPQHIRKEIMPIVFDPEAAGTHEELYKMLRRATARRDENAPLYPTVEDTQRLERRRDMQRLKREYETARDEKGDRHPDAKRAFAAYAKRRSDLRKLVVEHRRVEYFKEADRRRALGQSTSDLSTPTALLSKPRTRTEVADRAATRIGRFLREQHLGGKRRAQHFSQLLLAYLGNRYTEVEAMIDSLEESKSSHDAAEQMPVQYTCLLCCAVFPYRGNLTRHNQNDHYMKRAFDRPFPCPECNRLGRERYMVEGVEQWSNHVERCHGIMFAPCLPSKSCLEQGPVRSAKPKLTTTESARCLVCENMFYPGSSFSRHFNKEHKDLFRGPFACFECHRQDGSVIMIESRAAWMDHLAEVHGFDGWTLAELSGERKVLGKRKREEDSDQPGQSGTTVKRETPLPDLQGHLRAEMFGWRTWRTWQRLDVMDSHQTLYYKEARDYF</sequence>
<name>A0AAN6TRH0_9PEZI</name>
<keyword evidence="5" id="KW-1185">Reference proteome</keyword>
<keyword evidence="1" id="KW-0479">Metal-binding</keyword>
<reference evidence="4" key="2">
    <citation type="submission" date="2023-05" db="EMBL/GenBank/DDBJ databases">
        <authorList>
            <consortium name="Lawrence Berkeley National Laboratory"/>
            <person name="Steindorff A."/>
            <person name="Hensen N."/>
            <person name="Bonometti L."/>
            <person name="Westerberg I."/>
            <person name="Brannstrom I.O."/>
            <person name="Guillou S."/>
            <person name="Cros-Aarteil S."/>
            <person name="Calhoun S."/>
            <person name="Haridas S."/>
            <person name="Kuo A."/>
            <person name="Mondo S."/>
            <person name="Pangilinan J."/>
            <person name="Riley R."/>
            <person name="Labutti K."/>
            <person name="Andreopoulos B."/>
            <person name="Lipzen A."/>
            <person name="Chen C."/>
            <person name="Yanf M."/>
            <person name="Daum C."/>
            <person name="Ng V."/>
            <person name="Clum A."/>
            <person name="Ohm R."/>
            <person name="Martin F."/>
            <person name="Silar P."/>
            <person name="Natvig D."/>
            <person name="Lalanne C."/>
            <person name="Gautier V."/>
            <person name="Ament-Velasquez S.L."/>
            <person name="Kruys A."/>
            <person name="Hutchinson M.I."/>
            <person name="Powell A.J."/>
            <person name="Barry K."/>
            <person name="Miller A.N."/>
            <person name="Grigoriev I.V."/>
            <person name="Debuchy R."/>
            <person name="Gladieux P."/>
            <person name="Thoren M.H."/>
            <person name="Johannesson H."/>
        </authorList>
    </citation>
    <scope>NUCLEOTIDE SEQUENCE</scope>
    <source>
        <strain evidence="4">CBS 731.68</strain>
    </source>
</reference>
<reference evidence="4" key="1">
    <citation type="journal article" date="2023" name="Mol. Phylogenet. Evol.">
        <title>Genome-scale phylogeny and comparative genomics of the fungal order Sordariales.</title>
        <authorList>
            <person name="Hensen N."/>
            <person name="Bonometti L."/>
            <person name="Westerberg I."/>
            <person name="Brannstrom I.O."/>
            <person name="Guillou S."/>
            <person name="Cros-Aarteil S."/>
            <person name="Calhoun S."/>
            <person name="Haridas S."/>
            <person name="Kuo A."/>
            <person name="Mondo S."/>
            <person name="Pangilinan J."/>
            <person name="Riley R."/>
            <person name="LaButti K."/>
            <person name="Andreopoulos B."/>
            <person name="Lipzen A."/>
            <person name="Chen C."/>
            <person name="Yan M."/>
            <person name="Daum C."/>
            <person name="Ng V."/>
            <person name="Clum A."/>
            <person name="Steindorff A."/>
            <person name="Ohm R.A."/>
            <person name="Martin F."/>
            <person name="Silar P."/>
            <person name="Natvig D.O."/>
            <person name="Lalanne C."/>
            <person name="Gautier V."/>
            <person name="Ament-Velasquez S.L."/>
            <person name="Kruys A."/>
            <person name="Hutchinson M.I."/>
            <person name="Powell A.J."/>
            <person name="Barry K."/>
            <person name="Miller A.N."/>
            <person name="Grigoriev I.V."/>
            <person name="Debuchy R."/>
            <person name="Gladieux P."/>
            <person name="Hiltunen Thoren M."/>
            <person name="Johannesson H."/>
        </authorList>
    </citation>
    <scope>NUCLEOTIDE SEQUENCE</scope>
    <source>
        <strain evidence="4">CBS 731.68</strain>
    </source>
</reference>
<gene>
    <name evidence="4" type="ORF">N657DRAFT_675226</name>
</gene>
<evidence type="ECO:0000256" key="2">
    <source>
        <dbReference type="SAM" id="MobiDB-lite"/>
    </source>
</evidence>
<comment type="caution">
    <text evidence="4">The sequence shown here is derived from an EMBL/GenBank/DDBJ whole genome shotgun (WGS) entry which is preliminary data.</text>
</comment>
<proteinExistence type="predicted"/>
<dbReference type="PROSITE" id="PS50157">
    <property type="entry name" value="ZINC_FINGER_C2H2_2"/>
    <property type="match status" value="1"/>
</dbReference>
<dbReference type="InterPro" id="IPR013087">
    <property type="entry name" value="Znf_C2H2_type"/>
</dbReference>
<dbReference type="GeneID" id="87832576"/>
<feature type="domain" description="C2H2-type" evidence="3">
    <location>
        <begin position="524"/>
        <end position="552"/>
    </location>
</feature>
<evidence type="ECO:0000313" key="5">
    <source>
        <dbReference type="Proteomes" id="UP001302602"/>
    </source>
</evidence>
<dbReference type="Gene3D" id="3.30.160.60">
    <property type="entry name" value="Classic Zinc Finger"/>
    <property type="match status" value="1"/>
</dbReference>
<protein>
    <recommendedName>
        <fullName evidence="3">C2H2-type domain-containing protein</fullName>
    </recommendedName>
</protein>
<dbReference type="AlphaFoldDB" id="A0AAN6TRH0"/>
<accession>A0AAN6TRH0</accession>
<organism evidence="4 5">
    <name type="scientific">Parathielavia appendiculata</name>
    <dbReference type="NCBI Taxonomy" id="2587402"/>
    <lineage>
        <taxon>Eukaryota</taxon>
        <taxon>Fungi</taxon>
        <taxon>Dikarya</taxon>
        <taxon>Ascomycota</taxon>
        <taxon>Pezizomycotina</taxon>
        <taxon>Sordariomycetes</taxon>
        <taxon>Sordariomycetidae</taxon>
        <taxon>Sordariales</taxon>
        <taxon>Chaetomiaceae</taxon>
        <taxon>Parathielavia</taxon>
    </lineage>
</organism>
<evidence type="ECO:0000256" key="1">
    <source>
        <dbReference type="PROSITE-ProRule" id="PRU00042"/>
    </source>
</evidence>
<dbReference type="Proteomes" id="UP001302602">
    <property type="component" value="Unassembled WGS sequence"/>
</dbReference>
<dbReference type="GO" id="GO:0008270">
    <property type="term" value="F:zinc ion binding"/>
    <property type="evidence" value="ECO:0007669"/>
    <property type="project" value="UniProtKB-KW"/>
</dbReference>
<dbReference type="PROSITE" id="PS00028">
    <property type="entry name" value="ZINC_FINGER_C2H2_1"/>
    <property type="match status" value="1"/>
</dbReference>
<keyword evidence="1" id="KW-0863">Zinc-finger</keyword>
<feature type="region of interest" description="Disordered" evidence="2">
    <location>
        <begin position="695"/>
        <end position="720"/>
    </location>
</feature>
<dbReference type="SMART" id="SM00355">
    <property type="entry name" value="ZnF_C2H2"/>
    <property type="match status" value="4"/>
</dbReference>
<dbReference type="EMBL" id="MU853256">
    <property type="protein sequence ID" value="KAK4118961.1"/>
    <property type="molecule type" value="Genomic_DNA"/>
</dbReference>